<dbReference type="EMBL" id="JACCBU010000001">
    <property type="protein sequence ID" value="NYE75043.1"/>
    <property type="molecule type" value="Genomic_DNA"/>
</dbReference>
<dbReference type="SUPFAM" id="SSF51735">
    <property type="entry name" value="NAD(P)-binding Rossmann-fold domains"/>
    <property type="match status" value="1"/>
</dbReference>
<evidence type="ECO:0000313" key="10">
    <source>
        <dbReference type="Proteomes" id="UP000569914"/>
    </source>
</evidence>
<dbReference type="Gene3D" id="3.90.180.10">
    <property type="entry name" value="Medium-chain alcohol dehydrogenases, catalytic domain"/>
    <property type="match status" value="1"/>
</dbReference>
<protein>
    <submittedName>
        <fullName evidence="9">L-idonate 5-dehydrogenase</fullName>
        <ecNumber evidence="9">1.1.1.264</ecNumber>
    </submittedName>
</protein>
<dbReference type="SUPFAM" id="SSF50129">
    <property type="entry name" value="GroES-like"/>
    <property type="match status" value="1"/>
</dbReference>
<gene>
    <name evidence="9" type="ORF">BKA15_006372</name>
</gene>
<comment type="similarity">
    <text evidence="2">Belongs to the zinc-containing alcohol dehydrogenase family.</text>
</comment>
<reference evidence="9 10" key="1">
    <citation type="submission" date="2020-07" db="EMBL/GenBank/DDBJ databases">
        <title>Sequencing the genomes of 1000 actinobacteria strains.</title>
        <authorList>
            <person name="Klenk H.-P."/>
        </authorList>
    </citation>
    <scope>NUCLEOTIDE SEQUENCE [LARGE SCALE GENOMIC DNA]</scope>
    <source>
        <strain evidence="9 10">DSM 22083</strain>
    </source>
</reference>
<feature type="domain" description="Alcohol dehydrogenase-like C-terminal" evidence="7">
    <location>
        <begin position="183"/>
        <end position="303"/>
    </location>
</feature>
<dbReference type="InterPro" id="IPR013149">
    <property type="entry name" value="ADH-like_C"/>
</dbReference>
<dbReference type="CDD" id="cd08232">
    <property type="entry name" value="idonate-5-DH"/>
    <property type="match status" value="1"/>
</dbReference>
<dbReference type="Proteomes" id="UP000569914">
    <property type="component" value="Unassembled WGS sequence"/>
</dbReference>
<dbReference type="PANTHER" id="PTHR43161:SF9">
    <property type="entry name" value="SORBITOL DEHYDROGENASE"/>
    <property type="match status" value="1"/>
</dbReference>
<dbReference type="Pfam" id="PF00107">
    <property type="entry name" value="ADH_zinc_N"/>
    <property type="match status" value="1"/>
</dbReference>
<dbReference type="GO" id="GO:0050572">
    <property type="term" value="F:L-idonate 5-dehydrogenase [NAD(P)+] activity"/>
    <property type="evidence" value="ECO:0007669"/>
    <property type="project" value="UniProtKB-EC"/>
</dbReference>
<sequence>MRAVVAYGPGDLRVEQRPDPEPGPGEALIRMAFGGICGSDLSYWRHGSTGAAVMTEPLVLGHEVSGRIAAFGPGPGPEGLAVGDPVTVHPATVVGDDPLPERIAGRTNLHQVVRYFGSAAFTPHTPGGFADFRTVPVGQLRPVPSGVDLRRAAVAEPLGVALHAVNRAGDVAGRTVLVSGCGPIGVLVVAAARAAGAAAITVADVAPYPLGIARRMGADVAIDLSAGEPLPADVEVAFEASGAPAAVGPVLAATARGGVLVQVGNLPAGPHPTDLAALVSREIDYRGSYRFVDEISDALALLADGLDVEPMISHTFGLDRVAEAFEVAAGQTSSKVLLEFDVPPS</sequence>
<dbReference type="InterPro" id="IPR011032">
    <property type="entry name" value="GroES-like_sf"/>
</dbReference>
<evidence type="ECO:0000259" key="8">
    <source>
        <dbReference type="Pfam" id="PF08240"/>
    </source>
</evidence>
<dbReference type="Gene3D" id="3.40.50.720">
    <property type="entry name" value="NAD(P)-binding Rossmann-like Domain"/>
    <property type="match status" value="1"/>
</dbReference>
<dbReference type="AlphaFoldDB" id="A0A7Y9LFN8"/>
<comment type="cofactor">
    <cofactor evidence="1">
        <name>Zn(2+)</name>
        <dbReference type="ChEBI" id="CHEBI:29105"/>
    </cofactor>
</comment>
<evidence type="ECO:0000256" key="4">
    <source>
        <dbReference type="ARBA" id="ARBA00022833"/>
    </source>
</evidence>
<evidence type="ECO:0000259" key="7">
    <source>
        <dbReference type="Pfam" id="PF00107"/>
    </source>
</evidence>
<organism evidence="9 10">
    <name type="scientific">Microlunatus parietis</name>
    <dbReference type="NCBI Taxonomy" id="682979"/>
    <lineage>
        <taxon>Bacteria</taxon>
        <taxon>Bacillati</taxon>
        <taxon>Actinomycetota</taxon>
        <taxon>Actinomycetes</taxon>
        <taxon>Propionibacteriales</taxon>
        <taxon>Propionibacteriaceae</taxon>
        <taxon>Microlunatus</taxon>
    </lineage>
</organism>
<keyword evidence="5 9" id="KW-0560">Oxidoreductase</keyword>
<evidence type="ECO:0000256" key="2">
    <source>
        <dbReference type="ARBA" id="ARBA00008072"/>
    </source>
</evidence>
<keyword evidence="3" id="KW-0479">Metal-binding</keyword>
<name>A0A7Y9LFN8_9ACTN</name>
<evidence type="ECO:0000256" key="5">
    <source>
        <dbReference type="ARBA" id="ARBA00023002"/>
    </source>
</evidence>
<dbReference type="InterPro" id="IPR036291">
    <property type="entry name" value="NAD(P)-bd_dom_sf"/>
</dbReference>
<evidence type="ECO:0000256" key="6">
    <source>
        <dbReference type="SAM" id="MobiDB-lite"/>
    </source>
</evidence>
<evidence type="ECO:0000313" key="9">
    <source>
        <dbReference type="EMBL" id="NYE75043.1"/>
    </source>
</evidence>
<keyword evidence="4" id="KW-0862">Zinc</keyword>
<dbReference type="Pfam" id="PF08240">
    <property type="entry name" value="ADH_N"/>
    <property type="match status" value="1"/>
</dbReference>
<feature type="domain" description="Alcohol dehydrogenase-like N-terminal" evidence="8">
    <location>
        <begin position="23"/>
        <end position="144"/>
    </location>
</feature>
<accession>A0A7Y9LFN8</accession>
<dbReference type="RefSeq" id="WP_179757616.1">
    <property type="nucleotide sequence ID" value="NZ_JACCBU010000001.1"/>
</dbReference>
<evidence type="ECO:0000256" key="1">
    <source>
        <dbReference type="ARBA" id="ARBA00001947"/>
    </source>
</evidence>
<dbReference type="GO" id="GO:0046872">
    <property type="term" value="F:metal ion binding"/>
    <property type="evidence" value="ECO:0007669"/>
    <property type="project" value="UniProtKB-KW"/>
</dbReference>
<comment type="caution">
    <text evidence="9">The sequence shown here is derived from an EMBL/GenBank/DDBJ whole genome shotgun (WGS) entry which is preliminary data.</text>
</comment>
<keyword evidence="10" id="KW-1185">Reference proteome</keyword>
<evidence type="ECO:0000256" key="3">
    <source>
        <dbReference type="ARBA" id="ARBA00022723"/>
    </source>
</evidence>
<proteinExistence type="inferred from homology"/>
<dbReference type="InterPro" id="IPR013154">
    <property type="entry name" value="ADH-like_N"/>
</dbReference>
<feature type="region of interest" description="Disordered" evidence="6">
    <location>
        <begin position="1"/>
        <end position="24"/>
    </location>
</feature>
<dbReference type="EC" id="1.1.1.264" evidence="9"/>
<dbReference type="PANTHER" id="PTHR43161">
    <property type="entry name" value="SORBITOL DEHYDROGENASE"/>
    <property type="match status" value="1"/>
</dbReference>